<comment type="caution">
    <text evidence="3">The sequence shown here is derived from an EMBL/GenBank/DDBJ whole genome shotgun (WGS) entry which is preliminary data.</text>
</comment>
<dbReference type="InterPro" id="IPR000326">
    <property type="entry name" value="PAP2/HPO"/>
</dbReference>
<feature type="transmembrane region" description="Helical" evidence="1">
    <location>
        <begin position="55"/>
        <end position="78"/>
    </location>
</feature>
<proteinExistence type="predicted"/>
<gene>
    <name evidence="3" type="ORF">J0A65_17235</name>
</gene>
<evidence type="ECO:0000313" key="4">
    <source>
        <dbReference type="Proteomes" id="UP000663992"/>
    </source>
</evidence>
<dbReference type="Pfam" id="PF01569">
    <property type="entry name" value="PAP2"/>
    <property type="match status" value="1"/>
</dbReference>
<dbReference type="InterPro" id="IPR036938">
    <property type="entry name" value="PAP2/HPO_sf"/>
</dbReference>
<keyword evidence="1" id="KW-0812">Transmembrane</keyword>
<sequence length="266" mass="29619">MNKLFLRHLILTAALLVVTVTVFSLTPLDMLVQNTLYNGSTHQWLMDKQEPWARLFFYDGIKAALFVLFMLLSSTLLLSRFKPSLKPLRAGLLIVILSMILVPSSVSMLKATTNMACPVNLVQYGGKVEHVSLFASYPADKQPSRAQKCFPAGHASGGFALLSLIFLMPSARTRQLTLVSTLSLGWLMGGYKMAIGDHFLSHTLISMLLAWMIICTLAWQVYRQFDVPRDLLEFFVRPRVPGDTAFTPVPPLVTSSIDLSPEKAEQ</sequence>
<dbReference type="Proteomes" id="UP000663992">
    <property type="component" value="Unassembled WGS sequence"/>
</dbReference>
<dbReference type="Gene3D" id="1.20.144.10">
    <property type="entry name" value="Phosphatidic acid phosphatase type 2/haloperoxidase"/>
    <property type="match status" value="1"/>
</dbReference>
<keyword evidence="1" id="KW-0472">Membrane</keyword>
<keyword evidence="1" id="KW-1133">Transmembrane helix</keyword>
<accession>A0ABS3CWX7</accession>
<feature type="transmembrane region" description="Helical" evidence="1">
    <location>
        <begin position="176"/>
        <end position="194"/>
    </location>
</feature>
<dbReference type="RefSeq" id="WP_206595582.1">
    <property type="nucleotide sequence ID" value="NZ_JAFKCS010000020.1"/>
</dbReference>
<evidence type="ECO:0000259" key="2">
    <source>
        <dbReference type="Pfam" id="PF01569"/>
    </source>
</evidence>
<dbReference type="EMBL" id="JAFKCS010000020">
    <property type="protein sequence ID" value="MBN7821615.1"/>
    <property type="molecule type" value="Genomic_DNA"/>
</dbReference>
<protein>
    <submittedName>
        <fullName evidence="3">Phosphatase PAP2 family protein</fullName>
    </submittedName>
</protein>
<evidence type="ECO:0000313" key="3">
    <source>
        <dbReference type="EMBL" id="MBN7821615.1"/>
    </source>
</evidence>
<keyword evidence="4" id="KW-1185">Reference proteome</keyword>
<feature type="transmembrane region" description="Helical" evidence="1">
    <location>
        <begin position="200"/>
        <end position="222"/>
    </location>
</feature>
<evidence type="ECO:0000256" key="1">
    <source>
        <dbReference type="SAM" id="Phobius"/>
    </source>
</evidence>
<organism evidence="3 4">
    <name type="scientific">Bowmanella yangjiangensis</name>
    <dbReference type="NCBI Taxonomy" id="2811230"/>
    <lineage>
        <taxon>Bacteria</taxon>
        <taxon>Pseudomonadati</taxon>
        <taxon>Pseudomonadota</taxon>
        <taxon>Gammaproteobacteria</taxon>
        <taxon>Alteromonadales</taxon>
        <taxon>Alteromonadaceae</taxon>
        <taxon>Bowmanella</taxon>
    </lineage>
</organism>
<reference evidence="3 4" key="1">
    <citation type="submission" date="2021-03" db="EMBL/GenBank/DDBJ databases">
        <title>novel species isolated from a fishpond in China.</title>
        <authorList>
            <person name="Lu H."/>
            <person name="Cai Z."/>
        </authorList>
    </citation>
    <scope>NUCLEOTIDE SEQUENCE [LARGE SCALE GENOMIC DNA]</scope>
    <source>
        <strain evidence="3 4">Y57</strain>
    </source>
</reference>
<feature type="transmembrane region" description="Helical" evidence="1">
    <location>
        <begin position="90"/>
        <end position="109"/>
    </location>
</feature>
<feature type="transmembrane region" description="Helical" evidence="1">
    <location>
        <begin position="150"/>
        <end position="169"/>
    </location>
</feature>
<feature type="domain" description="Phosphatidic acid phosphatase type 2/haloperoxidase" evidence="2">
    <location>
        <begin position="92"/>
        <end position="224"/>
    </location>
</feature>
<dbReference type="CDD" id="cd03396">
    <property type="entry name" value="PAP2_like_6"/>
    <property type="match status" value="1"/>
</dbReference>
<dbReference type="SUPFAM" id="SSF48317">
    <property type="entry name" value="Acid phosphatase/Vanadium-dependent haloperoxidase"/>
    <property type="match status" value="1"/>
</dbReference>
<name>A0ABS3CWX7_9ALTE</name>